<dbReference type="GO" id="GO:0051015">
    <property type="term" value="F:actin filament binding"/>
    <property type="evidence" value="ECO:0007669"/>
    <property type="project" value="InterPro"/>
</dbReference>
<keyword evidence="4" id="KW-1185">Reference proteome</keyword>
<dbReference type="PRINTS" id="PR00597">
    <property type="entry name" value="GELSOLIN"/>
</dbReference>
<dbReference type="AlphaFoldDB" id="A0A8C4R8V6"/>
<proteinExistence type="predicted"/>
<dbReference type="Pfam" id="PF00626">
    <property type="entry name" value="Gelsolin"/>
    <property type="match status" value="1"/>
</dbReference>
<dbReference type="Gene3D" id="3.40.20.10">
    <property type="entry name" value="Severin"/>
    <property type="match status" value="1"/>
</dbReference>
<accession>A0A8C4R8V6</accession>
<dbReference type="PANTHER" id="PTHR11977">
    <property type="entry name" value="VILLIN"/>
    <property type="match status" value="1"/>
</dbReference>
<dbReference type="PANTHER" id="PTHR11977:SF131">
    <property type="entry name" value="GELSOLIN-LIKE DOMAIN-CONTAINING PROTEIN"/>
    <property type="match status" value="1"/>
</dbReference>
<dbReference type="SMART" id="SM00262">
    <property type="entry name" value="GEL"/>
    <property type="match status" value="1"/>
</dbReference>
<dbReference type="SUPFAM" id="SSF55753">
    <property type="entry name" value="Actin depolymerizing proteins"/>
    <property type="match status" value="1"/>
</dbReference>
<dbReference type="OMA" id="INEYRHF"/>
<keyword evidence="1" id="KW-0009">Actin-binding</keyword>
<dbReference type="InterPro" id="IPR007122">
    <property type="entry name" value="Villin/Gelsolin"/>
</dbReference>
<dbReference type="GeneTree" id="ENSGT00940000159083"/>
<evidence type="ECO:0000313" key="4">
    <source>
        <dbReference type="Proteomes" id="UP000694388"/>
    </source>
</evidence>
<name>A0A8C4R8V6_EPTBU</name>
<dbReference type="GO" id="GO:0051016">
    <property type="term" value="P:barbed-end actin filament capping"/>
    <property type="evidence" value="ECO:0007669"/>
    <property type="project" value="TreeGrafter"/>
</dbReference>
<dbReference type="InterPro" id="IPR029006">
    <property type="entry name" value="ADF-H/Gelsolin-like_dom_sf"/>
</dbReference>
<dbReference type="GO" id="GO:0030031">
    <property type="term" value="P:cell projection assembly"/>
    <property type="evidence" value="ECO:0007669"/>
    <property type="project" value="TreeGrafter"/>
</dbReference>
<feature type="domain" description="Gelsolin-like" evidence="2">
    <location>
        <begin position="25"/>
        <end position="106"/>
    </location>
</feature>
<dbReference type="GO" id="GO:0005737">
    <property type="term" value="C:cytoplasm"/>
    <property type="evidence" value="ECO:0007669"/>
    <property type="project" value="TreeGrafter"/>
</dbReference>
<dbReference type="GO" id="GO:0008154">
    <property type="term" value="P:actin polymerization or depolymerization"/>
    <property type="evidence" value="ECO:0007669"/>
    <property type="project" value="TreeGrafter"/>
</dbReference>
<dbReference type="Proteomes" id="UP000694388">
    <property type="component" value="Unplaced"/>
</dbReference>
<organism evidence="3 4">
    <name type="scientific">Eptatretus burgeri</name>
    <name type="common">Inshore hagfish</name>
    <dbReference type="NCBI Taxonomy" id="7764"/>
    <lineage>
        <taxon>Eukaryota</taxon>
        <taxon>Metazoa</taxon>
        <taxon>Chordata</taxon>
        <taxon>Craniata</taxon>
        <taxon>Vertebrata</taxon>
        <taxon>Cyclostomata</taxon>
        <taxon>Myxini</taxon>
        <taxon>Myxiniformes</taxon>
        <taxon>Myxinidae</taxon>
        <taxon>Eptatretinae</taxon>
        <taxon>Eptatretus</taxon>
    </lineage>
</organism>
<dbReference type="CDD" id="cd11290">
    <property type="entry name" value="gelsolin_S1_like"/>
    <property type="match status" value="1"/>
</dbReference>
<evidence type="ECO:0000256" key="1">
    <source>
        <dbReference type="ARBA" id="ARBA00023203"/>
    </source>
</evidence>
<sequence length="158" mass="17481">MPEHPAFKNAGQNSGLEVWRIESMKPVAVPQEQQGTFFTGDAYILLHTIAIGGKAKKYNLHFWLGPECSQDESTSAAILTTQLDDQLGGRPVQFRELQGYESVNFMSLFKGGVHSPTLLPLRKYILDSLATPFGANTAPPIMVNVCQNCLSTCSFWHH</sequence>
<dbReference type="GO" id="GO:0015629">
    <property type="term" value="C:actin cytoskeleton"/>
    <property type="evidence" value="ECO:0007669"/>
    <property type="project" value="TreeGrafter"/>
</dbReference>
<dbReference type="GO" id="GO:0005546">
    <property type="term" value="F:phosphatidylinositol-4,5-bisphosphate binding"/>
    <property type="evidence" value="ECO:0007669"/>
    <property type="project" value="TreeGrafter"/>
</dbReference>
<dbReference type="GO" id="GO:0051014">
    <property type="term" value="P:actin filament severing"/>
    <property type="evidence" value="ECO:0007669"/>
    <property type="project" value="TreeGrafter"/>
</dbReference>
<dbReference type="GO" id="GO:0007417">
    <property type="term" value="P:central nervous system development"/>
    <property type="evidence" value="ECO:0007669"/>
    <property type="project" value="TreeGrafter"/>
</dbReference>
<dbReference type="Ensembl" id="ENSEBUT00000027663.1">
    <property type="protein sequence ID" value="ENSEBUP00000027086.1"/>
    <property type="gene ID" value="ENSEBUG00000016642.1"/>
</dbReference>
<reference evidence="3" key="2">
    <citation type="submission" date="2025-09" db="UniProtKB">
        <authorList>
            <consortium name="Ensembl"/>
        </authorList>
    </citation>
    <scope>IDENTIFICATION</scope>
</reference>
<dbReference type="InterPro" id="IPR007123">
    <property type="entry name" value="Gelsolin-like_dom"/>
</dbReference>
<reference evidence="3" key="1">
    <citation type="submission" date="2025-08" db="UniProtKB">
        <authorList>
            <consortium name="Ensembl"/>
        </authorList>
    </citation>
    <scope>IDENTIFICATION</scope>
</reference>
<evidence type="ECO:0000259" key="2">
    <source>
        <dbReference type="Pfam" id="PF00626"/>
    </source>
</evidence>
<evidence type="ECO:0000313" key="3">
    <source>
        <dbReference type="Ensembl" id="ENSEBUP00000027086.1"/>
    </source>
</evidence>
<protein>
    <recommendedName>
        <fullName evidence="2">Gelsolin-like domain-containing protein</fullName>
    </recommendedName>
</protein>